<dbReference type="Pfam" id="PF14299">
    <property type="entry name" value="PP2"/>
    <property type="match status" value="1"/>
</dbReference>
<dbReference type="PANTHER" id="PTHR32278">
    <property type="entry name" value="F-BOX DOMAIN-CONTAINING PROTEIN"/>
    <property type="match status" value="1"/>
</dbReference>
<feature type="domain" description="F-box" evidence="1">
    <location>
        <begin position="1"/>
        <end position="46"/>
    </location>
</feature>
<name>A0AAN8VBU3_9MAGN</name>
<reference evidence="2 3" key="1">
    <citation type="submission" date="2023-12" db="EMBL/GenBank/DDBJ databases">
        <title>A high-quality genome assembly for Dillenia turbinata (Dilleniales).</title>
        <authorList>
            <person name="Chanderbali A."/>
        </authorList>
    </citation>
    <scope>NUCLEOTIDE SEQUENCE [LARGE SCALE GENOMIC DNA]</scope>
    <source>
        <strain evidence="2">LSX21</strain>
        <tissue evidence="2">Leaf</tissue>
    </source>
</reference>
<dbReference type="InterPro" id="IPR025886">
    <property type="entry name" value="PP2-like"/>
</dbReference>
<dbReference type="AlphaFoldDB" id="A0AAN8VBU3"/>
<dbReference type="Pfam" id="PF00646">
    <property type="entry name" value="F-box"/>
    <property type="match status" value="1"/>
</dbReference>
<dbReference type="SUPFAM" id="SSF81383">
    <property type="entry name" value="F-box domain"/>
    <property type="match status" value="1"/>
</dbReference>
<dbReference type="CDD" id="cd22162">
    <property type="entry name" value="F-box_AtSKIP3-like"/>
    <property type="match status" value="1"/>
</dbReference>
<dbReference type="Proteomes" id="UP001370490">
    <property type="component" value="Unassembled WGS sequence"/>
</dbReference>
<gene>
    <name evidence="2" type="ORF">RJ641_001732</name>
</gene>
<dbReference type="InterPro" id="IPR001810">
    <property type="entry name" value="F-box_dom"/>
</dbReference>
<sequence>MEIPPVPEACISSILSFTSPEDACRFSIVASNFRSAADSDAVWEKFLPADYKDIISKAVEFSSSSLNIASKKDLYLRLCDSPPLIDDGQLSFWLDKQTGKKCYMIAARALHISWGDTPEYWQWISHPESRFPEAAELLHVWWLEIRGRIKTSFLSPNTTYVAYLVFKLKENAFGFGVDFDAADVSVCTNASTSQTRSAFLSRKTRKEQNHWGARVPIEDITQKIEYPNQRSDGWFEVELGEIFNEGDDGDLEMSFLETKGGSYKDGLIVQGIEVRPKKGN</sequence>
<dbReference type="InterPro" id="IPR036047">
    <property type="entry name" value="F-box-like_dom_sf"/>
</dbReference>
<evidence type="ECO:0000259" key="1">
    <source>
        <dbReference type="PROSITE" id="PS50181"/>
    </source>
</evidence>
<dbReference type="EMBL" id="JBAMMX010000010">
    <property type="protein sequence ID" value="KAK6932108.1"/>
    <property type="molecule type" value="Genomic_DNA"/>
</dbReference>
<proteinExistence type="predicted"/>
<evidence type="ECO:0000313" key="3">
    <source>
        <dbReference type="Proteomes" id="UP001370490"/>
    </source>
</evidence>
<accession>A0AAN8VBU3</accession>
<organism evidence="2 3">
    <name type="scientific">Dillenia turbinata</name>
    <dbReference type="NCBI Taxonomy" id="194707"/>
    <lineage>
        <taxon>Eukaryota</taxon>
        <taxon>Viridiplantae</taxon>
        <taxon>Streptophyta</taxon>
        <taxon>Embryophyta</taxon>
        <taxon>Tracheophyta</taxon>
        <taxon>Spermatophyta</taxon>
        <taxon>Magnoliopsida</taxon>
        <taxon>eudicotyledons</taxon>
        <taxon>Gunneridae</taxon>
        <taxon>Pentapetalae</taxon>
        <taxon>Dilleniales</taxon>
        <taxon>Dilleniaceae</taxon>
        <taxon>Dillenia</taxon>
    </lineage>
</organism>
<dbReference type="PROSITE" id="PS50181">
    <property type="entry name" value="FBOX"/>
    <property type="match status" value="1"/>
</dbReference>
<protein>
    <submittedName>
        <fullName evidence="2">Phloem protein 2-like</fullName>
    </submittedName>
</protein>
<comment type="caution">
    <text evidence="2">The sequence shown here is derived from an EMBL/GenBank/DDBJ whole genome shotgun (WGS) entry which is preliminary data.</text>
</comment>
<evidence type="ECO:0000313" key="2">
    <source>
        <dbReference type="EMBL" id="KAK6932108.1"/>
    </source>
</evidence>
<keyword evidence="3" id="KW-1185">Reference proteome</keyword>
<dbReference type="PANTHER" id="PTHR32278:SF135">
    <property type="entry name" value="F-BOX PROTEIN PP2-B12"/>
    <property type="match status" value="1"/>
</dbReference>